<dbReference type="Proteomes" id="UP001242368">
    <property type="component" value="Unassembled WGS sequence"/>
</dbReference>
<keyword evidence="1" id="KW-1133">Transmembrane helix</keyword>
<name>A0ABT8D525_9FLAO</name>
<keyword evidence="1" id="KW-0812">Transmembrane</keyword>
<feature type="transmembrane region" description="Helical" evidence="1">
    <location>
        <begin position="25"/>
        <end position="48"/>
    </location>
</feature>
<evidence type="ECO:0000313" key="3">
    <source>
        <dbReference type="Proteomes" id="UP001242368"/>
    </source>
</evidence>
<dbReference type="RefSeq" id="WP_290365626.1">
    <property type="nucleotide sequence ID" value="NZ_JAUFQU010000092.1"/>
</dbReference>
<organism evidence="2 3">
    <name type="scientific">Paenimyroides ceti</name>
    <dbReference type="NCBI Taxonomy" id="395087"/>
    <lineage>
        <taxon>Bacteria</taxon>
        <taxon>Pseudomonadati</taxon>
        <taxon>Bacteroidota</taxon>
        <taxon>Flavobacteriia</taxon>
        <taxon>Flavobacteriales</taxon>
        <taxon>Flavobacteriaceae</taxon>
        <taxon>Paenimyroides</taxon>
    </lineage>
</organism>
<accession>A0ABT8D525</accession>
<sequence length="59" mass="6896">MIIVLILSNTMYAQTSTEQFETDQMVVLALLITVSYLILFLTRVHLIFRLIIQLLVERN</sequence>
<gene>
    <name evidence="2" type="ORF">QW060_27230</name>
</gene>
<protein>
    <submittedName>
        <fullName evidence="2">Uncharacterized protein</fullName>
    </submittedName>
</protein>
<proteinExistence type="predicted"/>
<reference evidence="3" key="1">
    <citation type="journal article" date="2019" name="Int. J. Syst. Evol. Microbiol.">
        <title>The Global Catalogue of Microorganisms (GCM) 10K type strain sequencing project: providing services to taxonomists for standard genome sequencing and annotation.</title>
        <authorList>
            <consortium name="The Broad Institute Genomics Platform"/>
            <consortium name="The Broad Institute Genome Sequencing Center for Infectious Disease"/>
            <person name="Wu L."/>
            <person name="Ma J."/>
        </authorList>
    </citation>
    <scope>NUCLEOTIDE SEQUENCE [LARGE SCALE GENOMIC DNA]</scope>
    <source>
        <strain evidence="3">CECT 7184</strain>
    </source>
</reference>
<keyword evidence="1" id="KW-0472">Membrane</keyword>
<evidence type="ECO:0000256" key="1">
    <source>
        <dbReference type="SAM" id="Phobius"/>
    </source>
</evidence>
<dbReference type="EMBL" id="JAUFQU010000092">
    <property type="protein sequence ID" value="MDN3710497.1"/>
    <property type="molecule type" value="Genomic_DNA"/>
</dbReference>
<evidence type="ECO:0000313" key="2">
    <source>
        <dbReference type="EMBL" id="MDN3710497.1"/>
    </source>
</evidence>
<keyword evidence="3" id="KW-1185">Reference proteome</keyword>
<comment type="caution">
    <text evidence="2">The sequence shown here is derived from an EMBL/GenBank/DDBJ whole genome shotgun (WGS) entry which is preliminary data.</text>
</comment>